<evidence type="ECO:0000313" key="3">
    <source>
        <dbReference type="EMBL" id="RKS88717.1"/>
    </source>
</evidence>
<dbReference type="SUPFAM" id="SSF54637">
    <property type="entry name" value="Thioesterase/thiol ester dehydrase-isomerase"/>
    <property type="match status" value="1"/>
</dbReference>
<reference evidence="2 4" key="1">
    <citation type="submission" date="2018-06" db="EMBL/GenBank/DDBJ databases">
        <title>Complete Genome Sequence of the Microcystin-Degrading Bacterium Sphingosinicella microcystinivorans Strain B-9.</title>
        <authorList>
            <person name="Jin H."/>
            <person name="Nishizawa T."/>
            <person name="Guo Y."/>
            <person name="Nishizawa A."/>
            <person name="Park H."/>
            <person name="Kato H."/>
            <person name="Tsuji K."/>
            <person name="Harada K."/>
        </authorList>
    </citation>
    <scope>NUCLEOTIDE SEQUENCE [LARGE SCALE GENOMIC DNA]</scope>
    <source>
        <strain evidence="2 4">B9</strain>
    </source>
</reference>
<dbReference type="InterPro" id="IPR039569">
    <property type="entry name" value="FAS1-like_DH_region"/>
</dbReference>
<dbReference type="PIRSF" id="PIRSF018072">
    <property type="entry name" value="UCP018072"/>
    <property type="match status" value="1"/>
</dbReference>
<protein>
    <submittedName>
        <fullName evidence="2 3">Dehydratase</fullName>
    </submittedName>
</protein>
<dbReference type="CDD" id="cd03441">
    <property type="entry name" value="R_hydratase_like"/>
    <property type="match status" value="1"/>
</dbReference>
<evidence type="ECO:0000313" key="4">
    <source>
        <dbReference type="Proteomes" id="UP000275727"/>
    </source>
</evidence>
<accession>A0AAD1FZ75</accession>
<gene>
    <name evidence="3" type="ORF">DFR51_1923</name>
    <name evidence="2" type="ORF">SmB9_01310</name>
</gene>
<dbReference type="Proteomes" id="UP000275727">
    <property type="component" value="Chromosome"/>
</dbReference>
<dbReference type="Pfam" id="PF13452">
    <property type="entry name" value="FAS1_DH_region"/>
    <property type="match status" value="1"/>
</dbReference>
<organism evidence="2 4">
    <name type="scientific">Sphingosinicella microcystinivorans</name>
    <dbReference type="NCBI Taxonomy" id="335406"/>
    <lineage>
        <taxon>Bacteria</taxon>
        <taxon>Pseudomonadati</taxon>
        <taxon>Pseudomonadota</taxon>
        <taxon>Alphaproteobacteria</taxon>
        <taxon>Sphingomonadales</taxon>
        <taxon>Sphingosinicellaceae</taxon>
        <taxon>Sphingosinicella</taxon>
    </lineage>
</organism>
<name>A0AAD1FZ75_SPHMI</name>
<dbReference type="InterPro" id="IPR016709">
    <property type="entry name" value="HadA-like"/>
</dbReference>
<dbReference type="Gene3D" id="3.10.129.10">
    <property type="entry name" value="Hotdog Thioesterase"/>
    <property type="match status" value="1"/>
</dbReference>
<dbReference type="Proteomes" id="UP000276029">
    <property type="component" value="Unassembled WGS sequence"/>
</dbReference>
<dbReference type="InterPro" id="IPR029069">
    <property type="entry name" value="HotDog_dom_sf"/>
</dbReference>
<dbReference type="RefSeq" id="WP_121050297.1">
    <property type="nucleotide sequence ID" value="NZ_AP018711.1"/>
</dbReference>
<reference evidence="3 5" key="2">
    <citation type="submission" date="2018-10" db="EMBL/GenBank/DDBJ databases">
        <title>Genomic Encyclopedia of Type Strains, Phase IV (KMG-IV): sequencing the most valuable type-strain genomes for metagenomic binning, comparative biology and taxonomic classification.</title>
        <authorList>
            <person name="Goeker M."/>
        </authorList>
    </citation>
    <scope>NUCLEOTIDE SEQUENCE [LARGE SCALE GENOMIC DNA]</scope>
    <source>
        <strain evidence="3 5">DSM 19791</strain>
    </source>
</reference>
<dbReference type="AlphaFoldDB" id="A0AAD1FZ75"/>
<sequence length="147" mass="16312">MVDLSVIGKTWPKRTIVPEEGALRFFAQATGETNPVYSDVAAAKAAGHPTLPLPPTYLFSLDLLAPSETFWLDDLKVPLAKVLHAEQSFEYRRMTYAGEKLTIETRISDAYDRKGGLLEFIVRDMTITDAKGDECALLKTTLVVRHG</sequence>
<dbReference type="KEGG" id="smic:SmB9_01310"/>
<keyword evidence="5" id="KW-1185">Reference proteome</keyword>
<dbReference type="EMBL" id="RBWX01000008">
    <property type="protein sequence ID" value="RKS88717.1"/>
    <property type="molecule type" value="Genomic_DNA"/>
</dbReference>
<evidence type="ECO:0000259" key="1">
    <source>
        <dbReference type="Pfam" id="PF13452"/>
    </source>
</evidence>
<dbReference type="EMBL" id="AP018711">
    <property type="protein sequence ID" value="BBE32473.1"/>
    <property type="molecule type" value="Genomic_DNA"/>
</dbReference>
<feature type="domain" description="FAS1-like dehydratase" evidence="1">
    <location>
        <begin position="6"/>
        <end position="134"/>
    </location>
</feature>
<proteinExistence type="predicted"/>
<evidence type="ECO:0000313" key="2">
    <source>
        <dbReference type="EMBL" id="BBE32473.1"/>
    </source>
</evidence>
<evidence type="ECO:0000313" key="5">
    <source>
        <dbReference type="Proteomes" id="UP000276029"/>
    </source>
</evidence>